<dbReference type="EMBL" id="UZAL01028727">
    <property type="protein sequence ID" value="VDP43277.1"/>
    <property type="molecule type" value="Genomic_DNA"/>
</dbReference>
<comment type="similarity">
    <text evidence="1">Belongs to the dynein heavy chain family.</text>
</comment>
<sequence>MRISVAKIFAYMHRSVTDMAVVMLNELKRHNYITPTNYLEFVSGYKILLYQKRQELSDKANKLTNGLDKIDETRKKVEGNFNFCIFHCQTLC</sequence>
<dbReference type="GO" id="GO:0030286">
    <property type="term" value="C:dynein complex"/>
    <property type="evidence" value="ECO:0007669"/>
    <property type="project" value="InterPro"/>
</dbReference>
<dbReference type="InterPro" id="IPR026983">
    <property type="entry name" value="DHC"/>
</dbReference>
<organism evidence="2 3">
    <name type="scientific">Schistosoma mattheei</name>
    <dbReference type="NCBI Taxonomy" id="31246"/>
    <lineage>
        <taxon>Eukaryota</taxon>
        <taxon>Metazoa</taxon>
        <taxon>Spiralia</taxon>
        <taxon>Lophotrochozoa</taxon>
        <taxon>Platyhelminthes</taxon>
        <taxon>Trematoda</taxon>
        <taxon>Digenea</taxon>
        <taxon>Strigeidida</taxon>
        <taxon>Schistosomatoidea</taxon>
        <taxon>Schistosomatidae</taxon>
        <taxon>Schistosoma</taxon>
    </lineage>
</organism>
<evidence type="ECO:0000313" key="2">
    <source>
        <dbReference type="EMBL" id="VDP43277.1"/>
    </source>
</evidence>
<keyword evidence="3" id="KW-1185">Reference proteome</keyword>
<dbReference type="Proteomes" id="UP000269396">
    <property type="component" value="Unassembled WGS sequence"/>
</dbReference>
<reference evidence="2 3" key="1">
    <citation type="submission" date="2018-11" db="EMBL/GenBank/DDBJ databases">
        <authorList>
            <consortium name="Pathogen Informatics"/>
        </authorList>
    </citation>
    <scope>NUCLEOTIDE SEQUENCE [LARGE SCALE GENOMIC DNA]</scope>
    <source>
        <strain>Denwood</strain>
        <strain evidence="3">Zambia</strain>
    </source>
</reference>
<dbReference type="STRING" id="31246.A0A183P1C3"/>
<name>A0A183P1C3_9TREM</name>
<protein>
    <submittedName>
        <fullName evidence="2">Uncharacterized protein</fullName>
    </submittedName>
</protein>
<gene>
    <name evidence="2" type="ORF">SMTD_LOCUS8159</name>
</gene>
<dbReference type="GO" id="GO:0051959">
    <property type="term" value="F:dynein light intermediate chain binding"/>
    <property type="evidence" value="ECO:0007669"/>
    <property type="project" value="InterPro"/>
</dbReference>
<dbReference type="PANTHER" id="PTHR46961">
    <property type="entry name" value="DYNEIN HEAVY CHAIN 1, AXONEMAL-LIKE PROTEIN"/>
    <property type="match status" value="1"/>
</dbReference>
<evidence type="ECO:0000256" key="1">
    <source>
        <dbReference type="ARBA" id="ARBA00008887"/>
    </source>
</evidence>
<dbReference type="Gene3D" id="1.20.920.20">
    <property type="match status" value="1"/>
</dbReference>
<dbReference type="GO" id="GO:0045505">
    <property type="term" value="F:dynein intermediate chain binding"/>
    <property type="evidence" value="ECO:0007669"/>
    <property type="project" value="InterPro"/>
</dbReference>
<dbReference type="PANTHER" id="PTHR46961:SF8">
    <property type="entry name" value="DYNEIN AXONEMAL HEAVY CHAIN 7"/>
    <property type="match status" value="1"/>
</dbReference>
<dbReference type="AlphaFoldDB" id="A0A183P1C3"/>
<dbReference type="GO" id="GO:0007018">
    <property type="term" value="P:microtubule-based movement"/>
    <property type="evidence" value="ECO:0007669"/>
    <property type="project" value="InterPro"/>
</dbReference>
<proteinExistence type="inferred from homology"/>
<dbReference type="InterPro" id="IPR024317">
    <property type="entry name" value="Dynein_heavy_chain_D4_dom"/>
</dbReference>
<accession>A0A183P1C3</accession>
<dbReference type="Pfam" id="PF12780">
    <property type="entry name" value="AAA_8"/>
    <property type="match status" value="1"/>
</dbReference>
<evidence type="ECO:0000313" key="3">
    <source>
        <dbReference type="Proteomes" id="UP000269396"/>
    </source>
</evidence>